<feature type="transmembrane region" description="Helical" evidence="4">
    <location>
        <begin position="341"/>
        <end position="364"/>
    </location>
</feature>
<protein>
    <recommendedName>
        <fullName evidence="7">Major facilitator superfamily (MFS) profile domain-containing protein</fullName>
    </recommendedName>
</protein>
<gene>
    <name evidence="5" type="ORF">AOQ71_26400</name>
</gene>
<dbReference type="SUPFAM" id="SSF103473">
    <property type="entry name" value="MFS general substrate transporter"/>
    <property type="match status" value="1"/>
</dbReference>
<dbReference type="RefSeq" id="WP_057752996.1">
    <property type="nucleotide sequence ID" value="NZ_LJYG01000102.1"/>
</dbReference>
<dbReference type="PANTHER" id="PTHR23530">
    <property type="entry name" value="TRANSPORT PROTEIN-RELATED"/>
    <property type="match status" value="1"/>
</dbReference>
<evidence type="ECO:0000256" key="2">
    <source>
        <dbReference type="ARBA" id="ARBA00022989"/>
    </source>
</evidence>
<evidence type="ECO:0000256" key="1">
    <source>
        <dbReference type="ARBA" id="ARBA00022692"/>
    </source>
</evidence>
<comment type="caution">
    <text evidence="5">The sequence shown here is derived from an EMBL/GenBank/DDBJ whole genome shotgun (WGS) entry which is preliminary data.</text>
</comment>
<evidence type="ECO:0008006" key="7">
    <source>
        <dbReference type="Google" id="ProtNLM"/>
    </source>
</evidence>
<dbReference type="InterPro" id="IPR036259">
    <property type="entry name" value="MFS_trans_sf"/>
</dbReference>
<feature type="transmembrane region" description="Helical" evidence="4">
    <location>
        <begin position="170"/>
        <end position="188"/>
    </location>
</feature>
<feature type="transmembrane region" description="Helical" evidence="4">
    <location>
        <begin position="275"/>
        <end position="296"/>
    </location>
</feature>
<dbReference type="EMBL" id="LJYG01000102">
    <property type="protein sequence ID" value="KRQ06142.1"/>
    <property type="molecule type" value="Genomic_DNA"/>
</dbReference>
<accession>A0A0R3DD01</accession>
<keyword evidence="1 4" id="KW-0812">Transmembrane</keyword>
<feature type="transmembrane region" description="Helical" evidence="4">
    <location>
        <begin position="370"/>
        <end position="389"/>
    </location>
</feature>
<organism evidence="5 6">
    <name type="scientific">Bradyrhizobium manausense</name>
    <dbReference type="NCBI Taxonomy" id="989370"/>
    <lineage>
        <taxon>Bacteria</taxon>
        <taxon>Pseudomonadati</taxon>
        <taxon>Pseudomonadota</taxon>
        <taxon>Alphaproteobacteria</taxon>
        <taxon>Hyphomicrobiales</taxon>
        <taxon>Nitrobacteraceae</taxon>
        <taxon>Bradyrhizobium</taxon>
    </lineage>
</organism>
<evidence type="ECO:0000256" key="3">
    <source>
        <dbReference type="ARBA" id="ARBA00023136"/>
    </source>
</evidence>
<name>A0A0R3DD01_9BRAD</name>
<dbReference type="GO" id="GO:0022857">
    <property type="term" value="F:transmembrane transporter activity"/>
    <property type="evidence" value="ECO:0007669"/>
    <property type="project" value="InterPro"/>
</dbReference>
<reference evidence="5 6" key="1">
    <citation type="submission" date="2015-09" db="EMBL/GenBank/DDBJ databases">
        <title>Draft Genome Sequence of Bradyrhizobium manausense Strain BR 3351T, a Novel Symbiotic Nitrogen-Fixing Alphaproteobacterium Isolated from Brazilian Amazon Rain Forest.</title>
        <authorList>
            <person name="De Araujo J.L."/>
            <person name="Zilli J.E."/>
        </authorList>
    </citation>
    <scope>NUCLEOTIDE SEQUENCE [LARGE SCALE GENOMIC DNA]</scope>
    <source>
        <strain evidence="5 6">BR3351</strain>
    </source>
</reference>
<evidence type="ECO:0000313" key="6">
    <source>
        <dbReference type="Proteomes" id="UP000051936"/>
    </source>
</evidence>
<dbReference type="STRING" id="989370.AOQ71_26400"/>
<evidence type="ECO:0000256" key="4">
    <source>
        <dbReference type="SAM" id="Phobius"/>
    </source>
</evidence>
<evidence type="ECO:0000313" key="5">
    <source>
        <dbReference type="EMBL" id="KRQ06142.1"/>
    </source>
</evidence>
<feature type="transmembrane region" description="Helical" evidence="4">
    <location>
        <begin position="29"/>
        <end position="55"/>
    </location>
</feature>
<feature type="transmembrane region" description="Helical" evidence="4">
    <location>
        <begin position="302"/>
        <end position="320"/>
    </location>
</feature>
<dbReference type="InterPro" id="IPR011701">
    <property type="entry name" value="MFS"/>
</dbReference>
<feature type="transmembrane region" description="Helical" evidence="4">
    <location>
        <begin position="249"/>
        <end position="268"/>
    </location>
</feature>
<feature type="transmembrane region" description="Helical" evidence="4">
    <location>
        <begin position="75"/>
        <end position="94"/>
    </location>
</feature>
<feature type="transmembrane region" description="Helical" evidence="4">
    <location>
        <begin position="218"/>
        <end position="237"/>
    </location>
</feature>
<dbReference type="Proteomes" id="UP000051936">
    <property type="component" value="Unassembled WGS sequence"/>
</dbReference>
<dbReference type="InterPro" id="IPR053160">
    <property type="entry name" value="MFS_DHA3_Transporter"/>
</dbReference>
<dbReference type="PANTHER" id="PTHR23530:SF1">
    <property type="entry name" value="PERMEASE, MAJOR FACILITATOR SUPERFAMILY-RELATED"/>
    <property type="match status" value="1"/>
</dbReference>
<dbReference type="Gene3D" id="1.20.1250.20">
    <property type="entry name" value="MFS general substrate transporter like domains"/>
    <property type="match status" value="1"/>
</dbReference>
<dbReference type="AlphaFoldDB" id="A0A0R3DD01"/>
<dbReference type="Pfam" id="PF07690">
    <property type="entry name" value="MFS_1"/>
    <property type="match status" value="1"/>
</dbReference>
<keyword evidence="2 4" id="KW-1133">Transmembrane helix</keyword>
<proteinExistence type="predicted"/>
<keyword evidence="3 4" id="KW-0472">Membrane</keyword>
<sequence>MGHRRSMRIQPFGLAFIAFRFSRNSYFHVAFSVLYFQSLGFSLATALSLESFYYIAKAGCEVPCGVFADSVGRKLTLVLGSLVAASCYLGLGLCDQYWQMMLFEAGLGLSMSMASGTDSALVYDEYKALAKTGEYECVESIGWGMRNIARGVASAFGSVFATWYTMGSTFILTSIAIFMSAPVAAIFLKEGGRRKTSLGAVVASAASLLRRNAGYRRVLLQFAIITIGVKAGFWAFQPFSDLHHLPLEWIGTCFSALLFISLVASFFVERICRVFGLLHTQTALIVAAFAIMSLSFASEGKAGIVIVSIGLALHAIAQGISDPIMRILINRYADSDSRATAMSVASMAGDGSFSLVAPLFGYLIDKQGGAAASIAIVAVTLCSLYPDLIKLHQAGMKKQSVHKRG</sequence>
<keyword evidence="6" id="KW-1185">Reference proteome</keyword>